<organism evidence="2 3">
    <name type="scientific">Streptomyces radiopugnans</name>
    <dbReference type="NCBI Taxonomy" id="403935"/>
    <lineage>
        <taxon>Bacteria</taxon>
        <taxon>Bacillati</taxon>
        <taxon>Actinomycetota</taxon>
        <taxon>Actinomycetes</taxon>
        <taxon>Kitasatosporales</taxon>
        <taxon>Streptomycetaceae</taxon>
        <taxon>Streptomyces</taxon>
    </lineage>
</organism>
<keyword evidence="3" id="KW-1185">Reference proteome</keyword>
<feature type="region of interest" description="Disordered" evidence="1">
    <location>
        <begin position="189"/>
        <end position="245"/>
    </location>
</feature>
<reference evidence="2 3" key="1">
    <citation type="submission" date="2016-10" db="EMBL/GenBank/DDBJ databases">
        <authorList>
            <person name="de Groot N.N."/>
        </authorList>
    </citation>
    <scope>NUCLEOTIDE SEQUENCE [LARGE SCALE GENOMIC DNA]</scope>
    <source>
        <strain evidence="2 3">CGMCC 4.3519</strain>
    </source>
</reference>
<evidence type="ECO:0000313" key="3">
    <source>
        <dbReference type="Proteomes" id="UP000199055"/>
    </source>
</evidence>
<evidence type="ECO:0000256" key="1">
    <source>
        <dbReference type="SAM" id="MobiDB-lite"/>
    </source>
</evidence>
<name>A0A1H9JBM3_9ACTN</name>
<proteinExistence type="predicted"/>
<accession>A0A1H9JBM3</accession>
<feature type="region of interest" description="Disordered" evidence="1">
    <location>
        <begin position="287"/>
        <end position="307"/>
    </location>
</feature>
<dbReference type="Proteomes" id="UP000199055">
    <property type="component" value="Unassembled WGS sequence"/>
</dbReference>
<dbReference type="STRING" id="403935.SAMN05216481_11711"/>
<feature type="compositionally biased region" description="Polar residues" evidence="1">
    <location>
        <begin position="207"/>
        <end position="217"/>
    </location>
</feature>
<dbReference type="AlphaFoldDB" id="A0A1H9JBM3"/>
<sequence>MVGGHGVQIDAPAGPVSGWCAVVGVEEGELFGPCGRPVCGGAVQRAAGAAGGAQPCGEHGGGGGAVVAQRNTGDRPLPHCQRQAGQGRAGLWSLVRAGGWVCRGWEVVPGPAGGVEAALGAGAARCRGFGDVGAVRGQRGVHDSLVQAGFAAGAPTELSVSMSTPASAARCCTSTPRCWAVSKNWRLTSSPASNGPKARAGSARPKASTSRSPSCASNAKRPSDKSDAHRFTSASPSSGQGVTPECDGWGSQTVVPLPNGLACGFFPRWFRGYGLLPCRRGPLGLRGGAQSAHLRPPPSAGRANRPG</sequence>
<protein>
    <submittedName>
        <fullName evidence="2">Uncharacterized protein</fullName>
    </submittedName>
</protein>
<evidence type="ECO:0000313" key="2">
    <source>
        <dbReference type="EMBL" id="SEQ84188.1"/>
    </source>
</evidence>
<feature type="compositionally biased region" description="Basic and acidic residues" evidence="1">
    <location>
        <begin position="221"/>
        <end position="230"/>
    </location>
</feature>
<feature type="compositionally biased region" description="Polar residues" evidence="1">
    <location>
        <begin position="232"/>
        <end position="241"/>
    </location>
</feature>
<gene>
    <name evidence="2" type="ORF">SAMN05216481_11711</name>
</gene>
<dbReference type="EMBL" id="FOET01000017">
    <property type="protein sequence ID" value="SEQ84188.1"/>
    <property type="molecule type" value="Genomic_DNA"/>
</dbReference>